<proteinExistence type="predicted"/>
<keyword evidence="1" id="KW-1133">Transmembrane helix</keyword>
<keyword evidence="3" id="KW-1185">Reference proteome</keyword>
<dbReference type="InterPro" id="IPR021514">
    <property type="entry name" value="DUF3176"/>
</dbReference>
<accession>A0ABR2UU36</accession>
<keyword evidence="1" id="KW-0472">Membrane</keyword>
<reference evidence="2 3" key="1">
    <citation type="journal article" date="2024" name="J. Plant Pathol.">
        <title>Sequence and assembly of the genome of Seiridium unicorne, isolate CBS 538.82, causal agent of cypress canker disease.</title>
        <authorList>
            <person name="Scali E."/>
            <person name="Rocca G.D."/>
            <person name="Danti R."/>
            <person name="Garbelotto M."/>
            <person name="Barberini S."/>
            <person name="Baroncelli R."/>
            <person name="Emiliani G."/>
        </authorList>
    </citation>
    <scope>NUCLEOTIDE SEQUENCE [LARGE SCALE GENOMIC DNA]</scope>
    <source>
        <strain evidence="2 3">BM-138-508</strain>
    </source>
</reference>
<evidence type="ECO:0000313" key="2">
    <source>
        <dbReference type="EMBL" id="KAK9417854.1"/>
    </source>
</evidence>
<sequence length="755" mass="83711">MASHYSPPAVPRFEGTYSSQEYDIFHTFTPASTDSPSENDIAMCSFSPPHTSRPRETGRIHGQQVEEERTNFNPSHSYSSAENITGKLGATNTSSDVLATSASYWRSHLQFWGLEIGAIVLSLGSMVTGIAVLHSQNEKTLESWTFLLSLNTLVSILGVIARTTLAFAISSCIGQQKWNWFRGRQDQLIAFERFDEASRGPWGSVKLLYWLKARHWAALGPCAILVFLAFDPLFQATISYYGKLSTINTGQESAIIGKVESLHLGNMVPQYSNFWWIVEDTDMTIHTYWFSGQPDFGLASATYNGFGNFSMSGLQTAKYTCTSGNCTWPLYTSLAICSACNDISSNITRTTGVAGLTYDETSNLTAWNQATQTGTDVPLDDWLRILPHSYTRYEVPYSHIKTFDGFRGTGIGPMPNMEEVLYLDDHRTLMTIYSTANRSETITFQNSDTLLVAFIIMKATDTYINNETVWENSTPTATECALSLCINAYRTSLHAGELNDNVVDSWTIVDPKSWLALSSGNGSLDPASRHCPGGTDGHETCIGGNFISDNRDLYDGGPLRSDLILLAPANQSLGISSSRFPITQVTLESTIQFLLSLTISSENLDNSLAVYPAGFWDRGTPKIIFSLINSTNLTSTFETVARSITDYIRDVASVEHYGTMERWVIYVRVDWGYMTLPAVSMFIGCLYVLFTIVNTARLRLPVWKESALKVLTYGLDSNIQKSLRGGDAQGKSDDVARRTMISFEDDDDGLRLRAK</sequence>
<organism evidence="2 3">
    <name type="scientific">Seiridium unicorne</name>
    <dbReference type="NCBI Taxonomy" id="138068"/>
    <lineage>
        <taxon>Eukaryota</taxon>
        <taxon>Fungi</taxon>
        <taxon>Dikarya</taxon>
        <taxon>Ascomycota</taxon>
        <taxon>Pezizomycotina</taxon>
        <taxon>Sordariomycetes</taxon>
        <taxon>Xylariomycetidae</taxon>
        <taxon>Amphisphaeriales</taxon>
        <taxon>Sporocadaceae</taxon>
        <taxon>Seiridium</taxon>
    </lineage>
</organism>
<dbReference type="Pfam" id="PF11374">
    <property type="entry name" value="DUF3176"/>
    <property type="match status" value="1"/>
</dbReference>
<name>A0ABR2UU36_9PEZI</name>
<feature type="transmembrane region" description="Helical" evidence="1">
    <location>
        <begin position="153"/>
        <end position="174"/>
    </location>
</feature>
<feature type="transmembrane region" description="Helical" evidence="1">
    <location>
        <begin position="111"/>
        <end position="133"/>
    </location>
</feature>
<feature type="transmembrane region" description="Helical" evidence="1">
    <location>
        <begin position="216"/>
        <end position="234"/>
    </location>
</feature>
<gene>
    <name evidence="2" type="ORF">SUNI508_01611</name>
</gene>
<dbReference type="PANTHER" id="PTHR35394">
    <property type="entry name" value="DUF3176 DOMAIN-CONTAINING PROTEIN"/>
    <property type="match status" value="1"/>
</dbReference>
<comment type="caution">
    <text evidence="2">The sequence shown here is derived from an EMBL/GenBank/DDBJ whole genome shotgun (WGS) entry which is preliminary data.</text>
</comment>
<protein>
    <submittedName>
        <fullName evidence="2">Uncharacterized protein</fullName>
    </submittedName>
</protein>
<dbReference type="Proteomes" id="UP001408356">
    <property type="component" value="Unassembled WGS sequence"/>
</dbReference>
<keyword evidence="1" id="KW-0812">Transmembrane</keyword>
<feature type="transmembrane region" description="Helical" evidence="1">
    <location>
        <begin position="671"/>
        <end position="690"/>
    </location>
</feature>
<evidence type="ECO:0000313" key="3">
    <source>
        <dbReference type="Proteomes" id="UP001408356"/>
    </source>
</evidence>
<evidence type="ECO:0000256" key="1">
    <source>
        <dbReference type="SAM" id="Phobius"/>
    </source>
</evidence>
<dbReference type="EMBL" id="JARVKF010000396">
    <property type="protein sequence ID" value="KAK9417854.1"/>
    <property type="molecule type" value="Genomic_DNA"/>
</dbReference>
<dbReference type="PANTHER" id="PTHR35394:SF5">
    <property type="entry name" value="DUF3176 DOMAIN-CONTAINING PROTEIN"/>
    <property type="match status" value="1"/>
</dbReference>